<gene>
    <name evidence="2" type="ORF">FHS52_001545</name>
    <name evidence="3" type="ORF">GRI59_11980</name>
</gene>
<sequence>MPVHDIASTALTRRALFRHSALLAGGAALASLPFGRQLLAHDVAENWPNVAAMANRYVSERKLANLLLTFGWRQEDHAHTVGGGNLSLAKPGAVDENSLYRIYSMSKPITGMATMILIDEGKLGLDQPVAEILPAFRDMRVLVDPAGDLQDTVPADRPITIRQLLTHTAGLGYQIISKGPLQAAYNEQGLVGGRVSRMPIPGFPVVTPAPGLAAWADRLAELPLMYQPATKWSYSCSIDLLGRVIEVVSGMEFEAFLKKRIFDPCGMTSTWMQVPASEAHRLTDNIGVLGGNVFPLDPAANSIYLDAPEVPAGGGGLVSSPKDYDRFLRMLLGYGRIDGKFVMSEEAVRVGVSDLIPATVDLTGSWLEGEGHGAGGRSKGATFGWGGAAGTLASVDFDLNLRSCLWTQYMPSEAYPIRDEFIAAMDADLAAMRAKKKKAA</sequence>
<proteinExistence type="predicted"/>
<dbReference type="SUPFAM" id="SSF56601">
    <property type="entry name" value="beta-lactamase/transpeptidase-like"/>
    <property type="match status" value="1"/>
</dbReference>
<dbReference type="InterPro" id="IPR050789">
    <property type="entry name" value="Diverse_Enzym_Activities"/>
</dbReference>
<dbReference type="PROSITE" id="PS51318">
    <property type="entry name" value="TAT"/>
    <property type="match status" value="1"/>
</dbReference>
<dbReference type="InterPro" id="IPR006311">
    <property type="entry name" value="TAT_signal"/>
</dbReference>
<reference evidence="3 4" key="1">
    <citation type="submission" date="2019-12" db="EMBL/GenBank/DDBJ databases">
        <title>Genomic-based taxomic classification of the family Erythrobacteraceae.</title>
        <authorList>
            <person name="Xu L."/>
        </authorList>
    </citation>
    <scope>NUCLEOTIDE SEQUENCE [LARGE SCALE GENOMIC DNA]</scope>
    <source>
        <strain evidence="3 4">JCM 10282</strain>
    </source>
</reference>
<dbReference type="Proteomes" id="UP000430021">
    <property type="component" value="Unassembled WGS sequence"/>
</dbReference>
<organism evidence="3 4">
    <name type="scientific">Erythrobacter ramosus</name>
    <dbReference type="NCBI Taxonomy" id="35811"/>
    <lineage>
        <taxon>Bacteria</taxon>
        <taxon>Pseudomonadati</taxon>
        <taxon>Pseudomonadota</taxon>
        <taxon>Alphaproteobacteria</taxon>
        <taxon>Sphingomonadales</taxon>
        <taxon>Erythrobacteraceae</taxon>
        <taxon>Erythrobacter/Porphyrobacter group</taxon>
        <taxon>Erythrobacter</taxon>
    </lineage>
</organism>
<dbReference type="InterPro" id="IPR001466">
    <property type="entry name" value="Beta-lactam-related"/>
</dbReference>
<comment type="caution">
    <text evidence="3">The sequence shown here is derived from an EMBL/GenBank/DDBJ whole genome shotgun (WGS) entry which is preliminary data.</text>
</comment>
<dbReference type="PANTHER" id="PTHR43283:SF3">
    <property type="entry name" value="BETA-LACTAMASE FAMILY PROTEIN (AFU_ORTHOLOGUE AFUA_5G07500)"/>
    <property type="match status" value="1"/>
</dbReference>
<dbReference type="OrthoDB" id="9808046at2"/>
<dbReference type="PANTHER" id="PTHR43283">
    <property type="entry name" value="BETA-LACTAMASE-RELATED"/>
    <property type="match status" value="1"/>
</dbReference>
<accession>A0A6I4UPU1</accession>
<dbReference type="Pfam" id="PF00144">
    <property type="entry name" value="Beta-lactamase"/>
    <property type="match status" value="1"/>
</dbReference>
<reference evidence="2 5" key="2">
    <citation type="submission" date="2020-08" db="EMBL/GenBank/DDBJ databases">
        <title>Genomic Encyclopedia of Type Strains, Phase IV (KMG-IV): sequencing the most valuable type-strain genomes for metagenomic binning, comparative biology and taxonomic classification.</title>
        <authorList>
            <person name="Goeker M."/>
        </authorList>
    </citation>
    <scope>NUCLEOTIDE SEQUENCE [LARGE SCALE GENOMIC DNA]</scope>
    <source>
        <strain evidence="2 5">DSM 8510</strain>
    </source>
</reference>
<evidence type="ECO:0000313" key="4">
    <source>
        <dbReference type="Proteomes" id="UP000430021"/>
    </source>
</evidence>
<dbReference type="Gene3D" id="3.40.710.10">
    <property type="entry name" value="DD-peptidase/beta-lactamase superfamily"/>
    <property type="match status" value="1"/>
</dbReference>
<keyword evidence="3" id="KW-0378">Hydrolase</keyword>
<evidence type="ECO:0000313" key="5">
    <source>
        <dbReference type="Proteomes" id="UP000548685"/>
    </source>
</evidence>
<evidence type="ECO:0000259" key="1">
    <source>
        <dbReference type="Pfam" id="PF00144"/>
    </source>
</evidence>
<evidence type="ECO:0000313" key="2">
    <source>
        <dbReference type="EMBL" id="MBB3775576.1"/>
    </source>
</evidence>
<protein>
    <submittedName>
        <fullName evidence="2">CubicO group peptidase (Beta-lactamase class C family)</fullName>
    </submittedName>
    <submittedName>
        <fullName evidence="3">Serine hydrolase</fullName>
    </submittedName>
</protein>
<dbReference type="GO" id="GO:0016787">
    <property type="term" value="F:hydrolase activity"/>
    <property type="evidence" value="ECO:0007669"/>
    <property type="project" value="UniProtKB-KW"/>
</dbReference>
<keyword evidence="5" id="KW-1185">Reference proteome</keyword>
<name>A0A6I4UPU1_9SPHN</name>
<dbReference type="EMBL" id="WTYB01000002">
    <property type="protein sequence ID" value="MXP39325.1"/>
    <property type="molecule type" value="Genomic_DNA"/>
</dbReference>
<dbReference type="AlphaFoldDB" id="A0A6I4UPU1"/>
<feature type="domain" description="Beta-lactamase-related" evidence="1">
    <location>
        <begin position="83"/>
        <end position="419"/>
    </location>
</feature>
<dbReference type="Proteomes" id="UP000548685">
    <property type="component" value="Unassembled WGS sequence"/>
</dbReference>
<evidence type="ECO:0000313" key="3">
    <source>
        <dbReference type="EMBL" id="MXP39325.1"/>
    </source>
</evidence>
<dbReference type="InterPro" id="IPR012338">
    <property type="entry name" value="Beta-lactam/transpept-like"/>
</dbReference>
<dbReference type="RefSeq" id="WP_160761376.1">
    <property type="nucleotide sequence ID" value="NZ_BAAADZ010000010.1"/>
</dbReference>
<dbReference type="EMBL" id="JACICE010000002">
    <property type="protein sequence ID" value="MBB3775576.1"/>
    <property type="molecule type" value="Genomic_DNA"/>
</dbReference>